<evidence type="ECO:0000256" key="2">
    <source>
        <dbReference type="SAM" id="SignalP"/>
    </source>
</evidence>
<feature type="chain" id="PRO_5045098382" evidence="2">
    <location>
        <begin position="27"/>
        <end position="393"/>
    </location>
</feature>
<feature type="compositionally biased region" description="Basic residues" evidence="1">
    <location>
        <begin position="353"/>
        <end position="373"/>
    </location>
</feature>
<feature type="region of interest" description="Disordered" evidence="1">
    <location>
        <begin position="313"/>
        <end position="393"/>
    </location>
</feature>
<dbReference type="Proteomes" id="UP001387100">
    <property type="component" value="Unassembled WGS sequence"/>
</dbReference>
<gene>
    <name evidence="4" type="ORF">WDZ17_09865</name>
</gene>
<evidence type="ECO:0000259" key="3">
    <source>
        <dbReference type="Pfam" id="PF13354"/>
    </source>
</evidence>
<feature type="domain" description="Beta-lactamase class A catalytic" evidence="3">
    <location>
        <begin position="79"/>
        <end position="281"/>
    </location>
</feature>
<sequence length="393" mass="41140">MPPHPRAATTALALGLLAAAVPPAQASTPTPSPSSSGVSASPEGAGRLDVAALQAIVDEAAADDVRLSVGVRSLDGATLTDGAVVVGSTEEYSSASLIKVALVTTVLRAVDRGELALDQTVTVTGADDVPGTGVLAGYSSPYEATVAELCELAITVSDNTASNVLAEEVGLDQVDQLVEDLGVEPTHMGRLFFSDGPADESNDLDTASTVELYRAVYEGDVLSPASRDLLLGWMREQQLDTKFAPALPDVPLASKTGDTSSVSHDGAYLLGAGRETVLVVLSETDDGRSPTQAADPYLADVAEEVGAQVAGAHAHAHGVGAGDAAGRGRRGRRRPRDARGGRRRRPGLDAAGARRRRPRRRRPARPRRRRPARPRAAASTSARRPTLRRRRRR</sequence>
<keyword evidence="4" id="KW-0378">Hydrolase</keyword>
<name>A0ABU8RKH1_9ACTN</name>
<dbReference type="Gene3D" id="3.40.710.10">
    <property type="entry name" value="DD-peptidase/beta-lactamase superfamily"/>
    <property type="match status" value="1"/>
</dbReference>
<dbReference type="InterPro" id="IPR000871">
    <property type="entry name" value="Beta-lactam_class-A"/>
</dbReference>
<comment type="caution">
    <text evidence="4">The sequence shown here is derived from an EMBL/GenBank/DDBJ whole genome shotgun (WGS) entry which is preliminary data.</text>
</comment>
<dbReference type="PANTHER" id="PTHR35333">
    <property type="entry name" value="BETA-LACTAMASE"/>
    <property type="match status" value="1"/>
</dbReference>
<proteinExistence type="predicted"/>
<dbReference type="PANTHER" id="PTHR35333:SF3">
    <property type="entry name" value="BETA-LACTAMASE-TYPE TRANSPEPTIDASE FOLD CONTAINING PROTEIN"/>
    <property type="match status" value="1"/>
</dbReference>
<feature type="signal peptide" evidence="2">
    <location>
        <begin position="1"/>
        <end position="26"/>
    </location>
</feature>
<feature type="region of interest" description="Disordered" evidence="1">
    <location>
        <begin position="23"/>
        <end position="43"/>
    </location>
</feature>
<dbReference type="RefSeq" id="WP_339574981.1">
    <property type="nucleotide sequence ID" value="NZ_JBBIAA010000009.1"/>
</dbReference>
<evidence type="ECO:0000313" key="4">
    <source>
        <dbReference type="EMBL" id="MEJ5945596.1"/>
    </source>
</evidence>
<keyword evidence="5" id="KW-1185">Reference proteome</keyword>
<organism evidence="4 5">
    <name type="scientific">Pseudokineococcus basanitobsidens</name>
    <dbReference type="NCBI Taxonomy" id="1926649"/>
    <lineage>
        <taxon>Bacteria</taxon>
        <taxon>Bacillati</taxon>
        <taxon>Actinomycetota</taxon>
        <taxon>Actinomycetes</taxon>
        <taxon>Kineosporiales</taxon>
        <taxon>Kineosporiaceae</taxon>
        <taxon>Pseudokineococcus</taxon>
    </lineage>
</organism>
<reference evidence="4 5" key="1">
    <citation type="journal article" date="2017" name="Int. J. Syst. Evol. Microbiol.">
        <title>Pseudokineococcus basanitobsidens sp. nov., isolated from volcanic rock.</title>
        <authorList>
            <person name="Lee D.W."/>
            <person name="Park M.Y."/>
            <person name="Kim J.J."/>
            <person name="Kim B.S."/>
        </authorList>
    </citation>
    <scope>NUCLEOTIDE SEQUENCE [LARGE SCALE GENOMIC DNA]</scope>
    <source>
        <strain evidence="4 5">DSM 103726</strain>
    </source>
</reference>
<dbReference type="GO" id="GO:0016787">
    <property type="term" value="F:hydrolase activity"/>
    <property type="evidence" value="ECO:0007669"/>
    <property type="project" value="UniProtKB-KW"/>
</dbReference>
<feature type="compositionally biased region" description="Low complexity" evidence="1">
    <location>
        <begin position="374"/>
        <end position="384"/>
    </location>
</feature>
<protein>
    <submittedName>
        <fullName evidence="4">Serine hydrolase</fullName>
    </submittedName>
</protein>
<dbReference type="SUPFAM" id="SSF56601">
    <property type="entry name" value="beta-lactamase/transpeptidase-like"/>
    <property type="match status" value="1"/>
</dbReference>
<feature type="compositionally biased region" description="Basic residues" evidence="1">
    <location>
        <begin position="327"/>
        <end position="345"/>
    </location>
</feature>
<accession>A0ABU8RKH1</accession>
<dbReference type="InterPro" id="IPR012338">
    <property type="entry name" value="Beta-lactam/transpept-like"/>
</dbReference>
<evidence type="ECO:0000313" key="5">
    <source>
        <dbReference type="Proteomes" id="UP001387100"/>
    </source>
</evidence>
<dbReference type="EMBL" id="JBBIAA010000009">
    <property type="protein sequence ID" value="MEJ5945596.1"/>
    <property type="molecule type" value="Genomic_DNA"/>
</dbReference>
<dbReference type="Pfam" id="PF13354">
    <property type="entry name" value="Beta-lactamase2"/>
    <property type="match status" value="1"/>
</dbReference>
<keyword evidence="2" id="KW-0732">Signal</keyword>
<evidence type="ECO:0000256" key="1">
    <source>
        <dbReference type="SAM" id="MobiDB-lite"/>
    </source>
</evidence>
<dbReference type="InterPro" id="IPR045155">
    <property type="entry name" value="Beta-lactam_cat"/>
</dbReference>